<protein>
    <submittedName>
        <fullName evidence="2">Uncharacterized protein</fullName>
    </submittedName>
</protein>
<proteinExistence type="predicted"/>
<evidence type="ECO:0000313" key="3">
    <source>
        <dbReference type="Proteomes" id="UP000245390"/>
    </source>
</evidence>
<dbReference type="Proteomes" id="UP000245390">
    <property type="component" value="Unassembled WGS sequence"/>
</dbReference>
<reference evidence="2 3" key="1">
    <citation type="submission" date="2018-05" db="EMBL/GenBank/DDBJ databases">
        <title>Genomic Encyclopedia of Type Strains, Phase IV (KMG-IV): sequencing the most valuable type-strain genomes for metagenomic binning, comparative biology and taxonomic classification.</title>
        <authorList>
            <person name="Goeker M."/>
        </authorList>
    </citation>
    <scope>NUCLEOTIDE SEQUENCE [LARGE SCALE GENOMIC DNA]</scope>
    <source>
        <strain evidence="2 3">DSM 103371</strain>
    </source>
</reference>
<dbReference type="EMBL" id="QGGV01000005">
    <property type="protein sequence ID" value="PWK56085.1"/>
    <property type="molecule type" value="Genomic_DNA"/>
</dbReference>
<feature type="region of interest" description="Disordered" evidence="1">
    <location>
        <begin position="1"/>
        <end position="23"/>
    </location>
</feature>
<gene>
    <name evidence="2" type="ORF">C8D95_105150</name>
</gene>
<accession>A0A316G7C0</accession>
<name>A0A316G7C0_9RHOB</name>
<keyword evidence="3" id="KW-1185">Reference proteome</keyword>
<dbReference type="KEGG" id="salo:EF888_17860"/>
<dbReference type="OrthoDB" id="7873102at2"/>
<dbReference type="RefSeq" id="WP_109759516.1">
    <property type="nucleotide sequence ID" value="NZ_CP034588.1"/>
</dbReference>
<comment type="caution">
    <text evidence="2">The sequence shown here is derived from an EMBL/GenBank/DDBJ whole genome shotgun (WGS) entry which is preliminary data.</text>
</comment>
<evidence type="ECO:0000313" key="2">
    <source>
        <dbReference type="EMBL" id="PWK56085.1"/>
    </source>
</evidence>
<organism evidence="2 3">
    <name type="scientific">Silicimonas algicola</name>
    <dbReference type="NCBI Taxonomy" id="1826607"/>
    <lineage>
        <taxon>Bacteria</taxon>
        <taxon>Pseudomonadati</taxon>
        <taxon>Pseudomonadota</taxon>
        <taxon>Alphaproteobacteria</taxon>
        <taxon>Rhodobacterales</taxon>
        <taxon>Paracoccaceae</taxon>
    </lineage>
</organism>
<evidence type="ECO:0000256" key="1">
    <source>
        <dbReference type="SAM" id="MobiDB-lite"/>
    </source>
</evidence>
<dbReference type="AlphaFoldDB" id="A0A316G7C0"/>
<sequence length="87" mass="9199">MMHLSASGSHLYPGATGTVSGDGPDVVVDFADLSRTTGSLTGDRLVTLPYETSAGTRIPTKSWRVDVKDGRFRILARHPSGTDAIPT</sequence>